<gene>
    <name evidence="1" type="ORF">HannXRQ_Chr09g0242121</name>
</gene>
<organism evidence="1 2">
    <name type="scientific">Helianthus annuus</name>
    <name type="common">Common sunflower</name>
    <dbReference type="NCBI Taxonomy" id="4232"/>
    <lineage>
        <taxon>Eukaryota</taxon>
        <taxon>Viridiplantae</taxon>
        <taxon>Streptophyta</taxon>
        <taxon>Embryophyta</taxon>
        <taxon>Tracheophyta</taxon>
        <taxon>Spermatophyta</taxon>
        <taxon>Magnoliopsida</taxon>
        <taxon>eudicotyledons</taxon>
        <taxon>Gunneridae</taxon>
        <taxon>Pentapetalae</taxon>
        <taxon>asterids</taxon>
        <taxon>campanulids</taxon>
        <taxon>Asterales</taxon>
        <taxon>Asteraceae</taxon>
        <taxon>Asteroideae</taxon>
        <taxon>Heliantheae alliance</taxon>
        <taxon>Heliantheae</taxon>
        <taxon>Helianthus</taxon>
    </lineage>
</organism>
<evidence type="ECO:0000313" key="2">
    <source>
        <dbReference type="Proteomes" id="UP000215914"/>
    </source>
</evidence>
<protein>
    <submittedName>
        <fullName evidence="1">Uncharacterized protein</fullName>
    </submittedName>
</protein>
<name>A0A251TRN5_HELAN</name>
<proteinExistence type="predicted"/>
<dbReference type="AlphaFoldDB" id="A0A251TRN5"/>
<dbReference type="EMBL" id="CM007898">
    <property type="protein sequence ID" value="OTG13787.1"/>
    <property type="molecule type" value="Genomic_DNA"/>
</dbReference>
<evidence type="ECO:0000313" key="1">
    <source>
        <dbReference type="EMBL" id="OTG13787.1"/>
    </source>
</evidence>
<keyword evidence="2" id="KW-1185">Reference proteome</keyword>
<dbReference type="Proteomes" id="UP000215914">
    <property type="component" value="Chromosome 9"/>
</dbReference>
<sequence length="58" mass="6837">MVVHMYVREGLGREIGYGAREESERRWRSTAVAFFPNSIGFRHAIHRHRHRRVSTSDA</sequence>
<accession>A0A251TRN5</accession>
<dbReference type="InParanoid" id="A0A251TRN5"/>
<reference evidence="2" key="1">
    <citation type="journal article" date="2017" name="Nature">
        <title>The sunflower genome provides insights into oil metabolism, flowering and Asterid evolution.</title>
        <authorList>
            <person name="Badouin H."/>
            <person name="Gouzy J."/>
            <person name="Grassa C.J."/>
            <person name="Murat F."/>
            <person name="Staton S.E."/>
            <person name="Cottret L."/>
            <person name="Lelandais-Briere C."/>
            <person name="Owens G.L."/>
            <person name="Carrere S."/>
            <person name="Mayjonade B."/>
            <person name="Legrand L."/>
            <person name="Gill N."/>
            <person name="Kane N.C."/>
            <person name="Bowers J.E."/>
            <person name="Hubner S."/>
            <person name="Bellec A."/>
            <person name="Berard A."/>
            <person name="Berges H."/>
            <person name="Blanchet N."/>
            <person name="Boniface M.C."/>
            <person name="Brunel D."/>
            <person name="Catrice O."/>
            <person name="Chaidir N."/>
            <person name="Claudel C."/>
            <person name="Donnadieu C."/>
            <person name="Faraut T."/>
            <person name="Fievet G."/>
            <person name="Helmstetter N."/>
            <person name="King M."/>
            <person name="Knapp S.J."/>
            <person name="Lai Z."/>
            <person name="Le Paslier M.C."/>
            <person name="Lippi Y."/>
            <person name="Lorenzon L."/>
            <person name="Mandel J.R."/>
            <person name="Marage G."/>
            <person name="Marchand G."/>
            <person name="Marquand E."/>
            <person name="Bret-Mestries E."/>
            <person name="Morien E."/>
            <person name="Nambeesan S."/>
            <person name="Nguyen T."/>
            <person name="Pegot-Espagnet P."/>
            <person name="Pouilly N."/>
            <person name="Raftis F."/>
            <person name="Sallet E."/>
            <person name="Schiex T."/>
            <person name="Thomas J."/>
            <person name="Vandecasteele C."/>
            <person name="Vares D."/>
            <person name="Vear F."/>
            <person name="Vautrin S."/>
            <person name="Crespi M."/>
            <person name="Mangin B."/>
            <person name="Burke J.M."/>
            <person name="Salse J."/>
            <person name="Munos S."/>
            <person name="Vincourt P."/>
            <person name="Rieseberg L.H."/>
            <person name="Langlade N.B."/>
        </authorList>
    </citation>
    <scope>NUCLEOTIDE SEQUENCE [LARGE SCALE GENOMIC DNA]</scope>
    <source>
        <strain evidence="2">cv. SF193</strain>
    </source>
</reference>